<dbReference type="Proteomes" id="UP000005206">
    <property type="component" value="Chromosome 7"/>
</dbReference>
<dbReference type="KEGG" id="nhe:NECHADRAFT_82708"/>
<dbReference type="HOGENOM" id="CLU_1595006_0_0_1"/>
<dbReference type="OrthoDB" id="10491033at2759"/>
<dbReference type="GeneID" id="9677029"/>
<feature type="compositionally biased region" description="Basic and acidic residues" evidence="1">
    <location>
        <begin position="130"/>
        <end position="167"/>
    </location>
</feature>
<feature type="compositionally biased region" description="Basic and acidic residues" evidence="1">
    <location>
        <begin position="76"/>
        <end position="99"/>
    </location>
</feature>
<dbReference type="VEuPathDB" id="FungiDB:NECHADRAFT_82708"/>
<accession>C7YY01</accession>
<dbReference type="AlphaFoldDB" id="C7YY01"/>
<name>C7YY01_FUSV7</name>
<dbReference type="InParanoid" id="C7YY01"/>
<dbReference type="EMBL" id="GG698902">
    <property type="protein sequence ID" value="EEU43684.1"/>
    <property type="molecule type" value="Genomic_DNA"/>
</dbReference>
<proteinExistence type="predicted"/>
<evidence type="ECO:0000313" key="3">
    <source>
        <dbReference type="Proteomes" id="UP000005206"/>
    </source>
</evidence>
<gene>
    <name evidence="2" type="ORF">NECHADRAFT_82708</name>
</gene>
<feature type="region of interest" description="Disordered" evidence="1">
    <location>
        <begin position="1"/>
        <end position="167"/>
    </location>
</feature>
<dbReference type="RefSeq" id="XP_003049397.1">
    <property type="nucleotide sequence ID" value="XM_003049351.1"/>
</dbReference>
<feature type="compositionally biased region" description="Basic residues" evidence="1">
    <location>
        <begin position="28"/>
        <end position="75"/>
    </location>
</feature>
<evidence type="ECO:0000313" key="2">
    <source>
        <dbReference type="EMBL" id="EEU43684.1"/>
    </source>
</evidence>
<organism evidence="2 3">
    <name type="scientific">Fusarium vanettenii (strain ATCC MYA-4622 / CBS 123669 / FGSC 9596 / NRRL 45880 / 77-13-4)</name>
    <name type="common">Fusarium solani subsp. pisi</name>
    <dbReference type="NCBI Taxonomy" id="660122"/>
    <lineage>
        <taxon>Eukaryota</taxon>
        <taxon>Fungi</taxon>
        <taxon>Dikarya</taxon>
        <taxon>Ascomycota</taxon>
        <taxon>Pezizomycotina</taxon>
        <taxon>Sordariomycetes</taxon>
        <taxon>Hypocreomycetidae</taxon>
        <taxon>Hypocreales</taxon>
        <taxon>Nectriaceae</taxon>
        <taxon>Fusarium</taxon>
        <taxon>Fusarium solani species complex</taxon>
        <taxon>Fusarium vanettenii</taxon>
    </lineage>
</organism>
<evidence type="ECO:0000256" key="1">
    <source>
        <dbReference type="SAM" id="MobiDB-lite"/>
    </source>
</evidence>
<keyword evidence="3" id="KW-1185">Reference proteome</keyword>
<reference evidence="2 3" key="1">
    <citation type="journal article" date="2009" name="PLoS Genet.">
        <title>The genome of Nectria haematococca: contribution of supernumerary chromosomes to gene expansion.</title>
        <authorList>
            <person name="Coleman J.J."/>
            <person name="Rounsley S.D."/>
            <person name="Rodriguez-Carres M."/>
            <person name="Kuo A."/>
            <person name="Wasmann C.C."/>
            <person name="Grimwood J."/>
            <person name="Schmutz J."/>
            <person name="Taga M."/>
            <person name="White G.J."/>
            <person name="Zhou S."/>
            <person name="Schwartz D.C."/>
            <person name="Freitag M."/>
            <person name="Ma L.J."/>
            <person name="Danchin E.G."/>
            <person name="Henrissat B."/>
            <person name="Coutinho P.M."/>
            <person name="Nelson D.R."/>
            <person name="Straney D."/>
            <person name="Napoli C.A."/>
            <person name="Barker B.M."/>
            <person name="Gribskov M."/>
            <person name="Rep M."/>
            <person name="Kroken S."/>
            <person name="Molnar I."/>
            <person name="Rensing C."/>
            <person name="Kennell J.C."/>
            <person name="Zamora J."/>
            <person name="Farman M.L."/>
            <person name="Selker E.U."/>
            <person name="Salamov A."/>
            <person name="Shapiro H."/>
            <person name="Pangilinan J."/>
            <person name="Lindquist E."/>
            <person name="Lamers C."/>
            <person name="Grigoriev I.V."/>
            <person name="Geiser D.M."/>
            <person name="Covert S.F."/>
            <person name="Temporini E."/>
            <person name="Vanetten H.D."/>
        </authorList>
    </citation>
    <scope>NUCLEOTIDE SEQUENCE [LARGE SCALE GENOMIC DNA]</scope>
    <source>
        <strain evidence="3">ATCC MYA-4622 / CBS 123669 / FGSC 9596 / NRRL 45880 / 77-13-4</strain>
    </source>
</reference>
<protein>
    <submittedName>
        <fullName evidence="2">Uncharacterized protein</fullName>
    </submittedName>
</protein>
<sequence length="167" mass="18654">MLTLETRPVRPAEGFVGVRPKLDIAITKPRRDKKFKKHFKKGLSKKSSKKKPSKRKSSKKKSSKKKSSKKNSSKKRTAEQEADDRVYLSEGPSSKDQKERKPKTPVPTPPWSVRALSWLAGGHPVKVVYRVKEVAKPKTDDPKADDPTKGGSDKPTEEEPEKPAEGA</sequence>